<comment type="caution">
    <text evidence="1">The sequence shown here is derived from an EMBL/GenBank/DDBJ whole genome shotgun (WGS) entry which is preliminary data.</text>
</comment>
<accession>A0ABV1A7E7</accession>
<evidence type="ECO:0000313" key="2">
    <source>
        <dbReference type="Proteomes" id="UP001469553"/>
    </source>
</evidence>
<gene>
    <name evidence="1" type="ORF">AMECASPLE_010883</name>
</gene>
<name>A0ABV1A7E7_9TELE</name>
<dbReference type="EMBL" id="JAHRIP010085280">
    <property type="protein sequence ID" value="MEQ2314320.1"/>
    <property type="molecule type" value="Genomic_DNA"/>
</dbReference>
<proteinExistence type="predicted"/>
<protein>
    <submittedName>
        <fullName evidence="1">Uncharacterized protein</fullName>
    </submittedName>
</protein>
<dbReference type="Proteomes" id="UP001469553">
    <property type="component" value="Unassembled WGS sequence"/>
</dbReference>
<sequence length="141" mass="16066">MRATQGPGRGPKQWSWGAQGCCGGSWTVLRGLLLFYWCSAAPTGLNHPNRTTEEETMPTRGSSANKSHSMQRIRISTSKLILPYLHHLEGKWFDLAYQLYYFHILKFIFATTLWGHNNEKEACICSYEAVSNKNKPLFVIL</sequence>
<keyword evidence="2" id="KW-1185">Reference proteome</keyword>
<organism evidence="1 2">
    <name type="scientific">Ameca splendens</name>
    <dbReference type="NCBI Taxonomy" id="208324"/>
    <lineage>
        <taxon>Eukaryota</taxon>
        <taxon>Metazoa</taxon>
        <taxon>Chordata</taxon>
        <taxon>Craniata</taxon>
        <taxon>Vertebrata</taxon>
        <taxon>Euteleostomi</taxon>
        <taxon>Actinopterygii</taxon>
        <taxon>Neopterygii</taxon>
        <taxon>Teleostei</taxon>
        <taxon>Neoteleostei</taxon>
        <taxon>Acanthomorphata</taxon>
        <taxon>Ovalentaria</taxon>
        <taxon>Atherinomorphae</taxon>
        <taxon>Cyprinodontiformes</taxon>
        <taxon>Goodeidae</taxon>
        <taxon>Ameca</taxon>
    </lineage>
</organism>
<evidence type="ECO:0000313" key="1">
    <source>
        <dbReference type="EMBL" id="MEQ2314320.1"/>
    </source>
</evidence>
<reference evidence="1 2" key="1">
    <citation type="submission" date="2021-06" db="EMBL/GenBank/DDBJ databases">
        <authorList>
            <person name="Palmer J.M."/>
        </authorList>
    </citation>
    <scope>NUCLEOTIDE SEQUENCE [LARGE SCALE GENOMIC DNA]</scope>
    <source>
        <strain evidence="1 2">AS_MEX2019</strain>
        <tissue evidence="1">Muscle</tissue>
    </source>
</reference>